<reference evidence="1 2" key="1">
    <citation type="journal article" date="2014" name="BMC Genomics">
        <title>Comparison of environmental and isolate Sulfobacillus genomes reveals diverse carbon, sulfur, nitrogen, and hydrogen metabolisms.</title>
        <authorList>
            <person name="Justice N.B."/>
            <person name="Norman A."/>
            <person name="Brown C.T."/>
            <person name="Singh A."/>
            <person name="Thomas B.C."/>
            <person name="Banfield J.F."/>
        </authorList>
    </citation>
    <scope>NUCLEOTIDE SEQUENCE [LARGE SCALE GENOMIC DNA]</scope>
    <source>
        <strain evidence="1">AMDSBA3</strain>
    </source>
</reference>
<dbReference type="AlphaFoldDB" id="A0A2T2WEZ9"/>
<comment type="caution">
    <text evidence="1">The sequence shown here is derived from an EMBL/GenBank/DDBJ whole genome shotgun (WGS) entry which is preliminary data.</text>
</comment>
<name>A0A2T2WEZ9_9FIRM</name>
<sequence length="359" mass="39168">MNSRRVAGGFLTMAAIAGVALCLAPYVRAPERLAPMTANQVFNRARTALQHDAFSETLSYRNRLWPSSLTASGLGNLFVPNADVQTIALFQAGERHWRFEEINRTNNLVGVVARAGQRLIAYDSTSGNRMVERLKGALGRFCTVWQIPSELAWQGDWTATSAAGRFAGEPAYQVTLRPIETNTLWGRVTYWFSARNFLPLALSITDSHAQIVLSLRIDTFKLGVPAGAVVPPTAGRRIAPTAELQLLRASGRETLRDSVAFPARLGPLARRSERQALGRAVAVYGAGPGEVVALATNAEALGHHRALDVLHPLEPSGRFWGATDGLLSVVTFRHGGREIVLMGSRSPRQLARWAQNAWQ</sequence>
<dbReference type="Proteomes" id="UP000241848">
    <property type="component" value="Unassembled WGS sequence"/>
</dbReference>
<evidence type="ECO:0000313" key="2">
    <source>
        <dbReference type="Proteomes" id="UP000241848"/>
    </source>
</evidence>
<evidence type="ECO:0008006" key="3">
    <source>
        <dbReference type="Google" id="ProtNLM"/>
    </source>
</evidence>
<organism evidence="1 2">
    <name type="scientific">Sulfobacillus acidophilus</name>
    <dbReference type="NCBI Taxonomy" id="53633"/>
    <lineage>
        <taxon>Bacteria</taxon>
        <taxon>Bacillati</taxon>
        <taxon>Bacillota</taxon>
        <taxon>Clostridia</taxon>
        <taxon>Eubacteriales</taxon>
        <taxon>Clostridiales Family XVII. Incertae Sedis</taxon>
        <taxon>Sulfobacillus</taxon>
    </lineage>
</organism>
<evidence type="ECO:0000313" key="1">
    <source>
        <dbReference type="EMBL" id="PSR20803.1"/>
    </source>
</evidence>
<gene>
    <name evidence="1" type="ORF">C7B45_13370</name>
</gene>
<dbReference type="EMBL" id="PXYV01000050">
    <property type="protein sequence ID" value="PSR20803.1"/>
    <property type="molecule type" value="Genomic_DNA"/>
</dbReference>
<accession>A0A2T2WEZ9</accession>
<protein>
    <recommendedName>
        <fullName evidence="3">MucB/RseB N-terminal domain-containing protein</fullName>
    </recommendedName>
</protein>
<proteinExistence type="predicted"/>